<accession>A0ABU9YGY1</accession>
<name>A0ABU9YGY1_9PROT</name>
<reference evidence="1 2" key="1">
    <citation type="submission" date="2024-03" db="EMBL/GenBank/DDBJ databases">
        <title>High-quality draft genome sequencing of Tistrella sp. BH-R2-4.</title>
        <authorList>
            <person name="Dong C."/>
        </authorList>
    </citation>
    <scope>NUCLEOTIDE SEQUENCE [LARGE SCALE GENOMIC DNA]</scope>
    <source>
        <strain evidence="1 2">BH-R2-4</strain>
    </source>
</reference>
<dbReference type="EMBL" id="JBBKTW010000002">
    <property type="protein sequence ID" value="MEN2988044.1"/>
    <property type="molecule type" value="Genomic_DNA"/>
</dbReference>
<protein>
    <submittedName>
        <fullName evidence="1">Uncharacterized protein</fullName>
    </submittedName>
</protein>
<dbReference type="Proteomes" id="UP001413721">
    <property type="component" value="Unassembled WGS sequence"/>
</dbReference>
<evidence type="ECO:0000313" key="2">
    <source>
        <dbReference type="Proteomes" id="UP001413721"/>
    </source>
</evidence>
<proteinExistence type="predicted"/>
<comment type="caution">
    <text evidence="1">The sequence shown here is derived from an EMBL/GenBank/DDBJ whole genome shotgun (WGS) entry which is preliminary data.</text>
</comment>
<gene>
    <name evidence="1" type="ORF">WG926_06995</name>
</gene>
<evidence type="ECO:0000313" key="1">
    <source>
        <dbReference type="EMBL" id="MEN2988044.1"/>
    </source>
</evidence>
<sequence length="56" mass="6509">MSTELQATAERNRALYEALPQWKRALLERDRRQRDALRERDRQIASGDYAYNGAGA</sequence>
<organism evidence="1 2">
    <name type="scientific">Tistrella arctica</name>
    <dbReference type="NCBI Taxonomy" id="3133430"/>
    <lineage>
        <taxon>Bacteria</taxon>
        <taxon>Pseudomonadati</taxon>
        <taxon>Pseudomonadota</taxon>
        <taxon>Alphaproteobacteria</taxon>
        <taxon>Geminicoccales</taxon>
        <taxon>Geminicoccaceae</taxon>
        <taxon>Tistrella</taxon>
    </lineage>
</organism>
<dbReference type="RefSeq" id="WP_345932755.1">
    <property type="nucleotide sequence ID" value="NZ_JBBKTV010000003.1"/>
</dbReference>
<keyword evidence="2" id="KW-1185">Reference proteome</keyword>